<keyword evidence="3" id="KW-1185">Reference proteome</keyword>
<organism evidence="2 3">
    <name type="scientific">Cercospora berteroae</name>
    <dbReference type="NCBI Taxonomy" id="357750"/>
    <lineage>
        <taxon>Eukaryota</taxon>
        <taxon>Fungi</taxon>
        <taxon>Dikarya</taxon>
        <taxon>Ascomycota</taxon>
        <taxon>Pezizomycotina</taxon>
        <taxon>Dothideomycetes</taxon>
        <taxon>Dothideomycetidae</taxon>
        <taxon>Mycosphaerellales</taxon>
        <taxon>Mycosphaerellaceae</taxon>
        <taxon>Cercospora</taxon>
    </lineage>
</organism>
<dbReference type="PANTHER" id="PTHR38795:SF1">
    <property type="entry name" value="DUF6604 DOMAIN-CONTAINING PROTEIN"/>
    <property type="match status" value="1"/>
</dbReference>
<accession>A0A2S6BZ69</accession>
<dbReference type="PANTHER" id="PTHR38795">
    <property type="entry name" value="DUF6604 DOMAIN-CONTAINING PROTEIN"/>
    <property type="match status" value="1"/>
</dbReference>
<dbReference type="OrthoDB" id="3646957at2759"/>
<proteinExistence type="predicted"/>
<sequence length="716" mass="80288">MLGLASSFLHAVKVRQPRPFPERRGESVAPTAGRNTYQLYKEGTTKLTTWLVDNARRCNADVQTNAAPNTESSEASSRSKYTVPTTHFVALAKTIVSSEDPIIRIPQNILALIRYTISLRKHAAKFFSGLASGVETDECLRSNAGHRHFIEVLEQVLNILDPSISNSKDAGIGEEASLPNMFDGLTIEEPTSGDIPAVNTTQQTAKNKVYYEPESDDFDAAFAVFTFFDDLRSIREFIGDIWVDYANGKLDVMSAAVTTDTGFRWMKSSCEALADLPAFAEIRASGVYDRLFDGNRDCMIACSYLARYSAGDAESLRELTCIDATNLLITYVELLSPGNLIPKPTPGSDGVYDPLQDRSLMRQQEKAREDRIVTANLLYHLTGLSRSRMQLPVEDELTRVFRTITDTCDPRQIPMYAGFALQVLIDIHNLLRERVTLPFHDLQRSARRINLIVDDYLKFSEHAHTAKWTARNDETLRVIKESASGWALQDTIGGVLARNPNGAPERQSFYLLKNHPVLAGLLVFHLQVHLQDVGIALCNVWGSALYPAHLYNACRQSAGLDARWRDIEYIIETHSAKHIFVLRVVREGMAGEELHLLFDYIGFHCRGYALMQTLRTDLSGYLTQYFGPAYMQMELPSIIGWVFEIVSDTDKMNDELRLGTAMSGILQIAAETLNTSLEDYRMARRGVADAKVFSRAWQWDIARGNIEELVASLDDD</sequence>
<dbReference type="InterPro" id="IPR046539">
    <property type="entry name" value="DUF6604"/>
</dbReference>
<name>A0A2S6BZ69_9PEZI</name>
<gene>
    <name evidence="2" type="ORF">CBER1_11191</name>
</gene>
<reference evidence="3" key="1">
    <citation type="journal article" date="2017" name="bioRxiv">
        <title>Conservation of a gene cluster reveals novel cercosporin biosynthetic mechanisms and extends production to the genus Colletotrichum.</title>
        <authorList>
            <person name="de Jonge R."/>
            <person name="Ebert M.K."/>
            <person name="Huitt-Roehl C.R."/>
            <person name="Pal P."/>
            <person name="Suttle J.C."/>
            <person name="Spanner R.E."/>
            <person name="Neubauer J.D."/>
            <person name="Jurick W.M.II."/>
            <person name="Stott K.A."/>
            <person name="Secor G.A."/>
            <person name="Thomma B.P.H.J."/>
            <person name="Van de Peer Y."/>
            <person name="Townsend C.A."/>
            <person name="Bolton M.D."/>
        </authorList>
    </citation>
    <scope>NUCLEOTIDE SEQUENCE [LARGE SCALE GENOMIC DNA]</scope>
    <source>
        <strain evidence="3">CBS538.71</strain>
    </source>
</reference>
<dbReference type="Proteomes" id="UP000237631">
    <property type="component" value="Unassembled WGS sequence"/>
</dbReference>
<comment type="caution">
    <text evidence="2">The sequence shown here is derived from an EMBL/GenBank/DDBJ whole genome shotgun (WGS) entry which is preliminary data.</text>
</comment>
<evidence type="ECO:0000313" key="3">
    <source>
        <dbReference type="Proteomes" id="UP000237631"/>
    </source>
</evidence>
<dbReference type="STRING" id="357750.A0A2S6BZ69"/>
<feature type="domain" description="DUF6604" evidence="1">
    <location>
        <begin position="38"/>
        <end position="273"/>
    </location>
</feature>
<dbReference type="EMBL" id="PNEN01001663">
    <property type="protein sequence ID" value="PPJ52777.1"/>
    <property type="molecule type" value="Genomic_DNA"/>
</dbReference>
<evidence type="ECO:0000313" key="2">
    <source>
        <dbReference type="EMBL" id="PPJ52777.1"/>
    </source>
</evidence>
<evidence type="ECO:0000259" key="1">
    <source>
        <dbReference type="Pfam" id="PF20253"/>
    </source>
</evidence>
<dbReference type="Pfam" id="PF20253">
    <property type="entry name" value="DUF6604"/>
    <property type="match status" value="1"/>
</dbReference>
<protein>
    <recommendedName>
        <fullName evidence="1">DUF6604 domain-containing protein</fullName>
    </recommendedName>
</protein>
<dbReference type="AlphaFoldDB" id="A0A2S6BZ69"/>